<dbReference type="Gene3D" id="3.30.750.24">
    <property type="entry name" value="STAS domain"/>
    <property type="match status" value="1"/>
</dbReference>
<evidence type="ECO:0000313" key="4">
    <source>
        <dbReference type="EMBL" id="WIM86521.1"/>
    </source>
</evidence>
<dbReference type="Pfam" id="PF01740">
    <property type="entry name" value="STAS"/>
    <property type="match status" value="1"/>
</dbReference>
<dbReference type="EMBL" id="CP126981">
    <property type="protein sequence ID" value="WIM86521.1"/>
    <property type="molecule type" value="Genomic_DNA"/>
</dbReference>
<accession>A0ABY8VT56</accession>
<comment type="similarity">
    <text evidence="1 2">Belongs to the anti-sigma-factor antagonist family.</text>
</comment>
<name>A0ABY8VT56_9MYCO</name>
<dbReference type="InterPro" id="IPR036513">
    <property type="entry name" value="STAS_dom_sf"/>
</dbReference>
<reference evidence="4 5" key="1">
    <citation type="journal article" date="2023" name="Microbiol. Resour. Announc.">
        <title>Complete Genome Sequence of Mycobacterium wuenschmanii, a novel Nontuberculous Mycobacterium Isolated from a captive population of Amazon Milk Frogs.</title>
        <authorList>
            <person name="Hicks J."/>
            <person name="Zeineldin M."/>
            <person name="Ward H."/>
            <person name="Wuenschmann A."/>
            <person name="Camp P."/>
            <person name="Farrell D."/>
            <person name="Lehman K."/>
            <person name="Thacker T."/>
            <person name="Cuthbert E."/>
        </authorList>
    </citation>
    <scope>NUCLEOTIDE SEQUENCE [LARGE SCALE GENOMIC DNA]</scope>
    <source>
        <strain evidence="4 5">Wuenschmanii</strain>
    </source>
</reference>
<dbReference type="PANTHER" id="PTHR33495:SF13">
    <property type="entry name" value="ANTI-SIGMA-F FACTOR ANTAGONIST RSFB"/>
    <property type="match status" value="1"/>
</dbReference>
<evidence type="ECO:0000256" key="2">
    <source>
        <dbReference type="RuleBase" id="RU003749"/>
    </source>
</evidence>
<organism evidence="4 5">
    <name type="scientific">Candidatus Mycobacterium wuenschmannii</name>
    <dbReference type="NCBI Taxonomy" id="3027808"/>
    <lineage>
        <taxon>Bacteria</taxon>
        <taxon>Bacillati</taxon>
        <taxon>Actinomycetota</taxon>
        <taxon>Actinomycetes</taxon>
        <taxon>Mycobacteriales</taxon>
        <taxon>Mycobacteriaceae</taxon>
        <taxon>Mycobacterium</taxon>
    </lineage>
</organism>
<dbReference type="CDD" id="cd07043">
    <property type="entry name" value="STAS_anti-anti-sigma_factors"/>
    <property type="match status" value="1"/>
</dbReference>
<protein>
    <recommendedName>
        <fullName evidence="2">Anti-sigma factor antagonist</fullName>
    </recommendedName>
</protein>
<evidence type="ECO:0000313" key="5">
    <source>
        <dbReference type="Proteomes" id="UP001236585"/>
    </source>
</evidence>
<dbReference type="PANTHER" id="PTHR33495">
    <property type="entry name" value="ANTI-SIGMA FACTOR ANTAGONIST TM_1081-RELATED-RELATED"/>
    <property type="match status" value="1"/>
</dbReference>
<dbReference type="Proteomes" id="UP001236585">
    <property type="component" value="Chromosome"/>
</dbReference>
<keyword evidence="5" id="KW-1185">Reference proteome</keyword>
<dbReference type="PROSITE" id="PS50801">
    <property type="entry name" value="STAS"/>
    <property type="match status" value="1"/>
</dbReference>
<proteinExistence type="inferred from homology"/>
<dbReference type="InterPro" id="IPR003658">
    <property type="entry name" value="Anti-sigma_ant"/>
</dbReference>
<dbReference type="RefSeq" id="WP_285185903.1">
    <property type="nucleotide sequence ID" value="NZ_CP126981.1"/>
</dbReference>
<dbReference type="SUPFAM" id="SSF52091">
    <property type="entry name" value="SpoIIaa-like"/>
    <property type="match status" value="1"/>
</dbReference>
<dbReference type="InterPro" id="IPR002645">
    <property type="entry name" value="STAS_dom"/>
</dbReference>
<evidence type="ECO:0000256" key="1">
    <source>
        <dbReference type="ARBA" id="ARBA00009013"/>
    </source>
</evidence>
<gene>
    <name evidence="4" type="ORF">PT015_16685</name>
</gene>
<dbReference type="NCBIfam" id="TIGR00377">
    <property type="entry name" value="ant_ant_sig"/>
    <property type="match status" value="1"/>
</dbReference>
<sequence length="116" mass="11745">MSAADPITTSVALRDGAAVVSVGGEIDLSTAPVFEEAIAEALEENPPVLAIELSAVTFMASVGLRILAATNEKIGKSTRIAVVADNPAASRPIQLTGLDSVVALYPTLDAALAADD</sequence>
<evidence type="ECO:0000259" key="3">
    <source>
        <dbReference type="PROSITE" id="PS50801"/>
    </source>
</evidence>
<feature type="domain" description="STAS" evidence="3">
    <location>
        <begin position="7"/>
        <end position="115"/>
    </location>
</feature>